<keyword evidence="11" id="KW-0479">Metal-binding</keyword>
<dbReference type="InterPro" id="IPR013221">
    <property type="entry name" value="Mur_ligase_cen"/>
</dbReference>
<evidence type="ECO:0000256" key="10">
    <source>
        <dbReference type="ARBA" id="ARBA00022598"/>
    </source>
</evidence>
<dbReference type="GO" id="GO:0005737">
    <property type="term" value="C:cytoplasm"/>
    <property type="evidence" value="ECO:0007669"/>
    <property type="project" value="TreeGrafter"/>
</dbReference>
<comment type="function">
    <text evidence="2">Functions in two distinct reactions of the de novo folate biosynthetic pathway. Catalyzes the addition of a glutamate residue to dihydropteroate (7,8-dihydropteroate or H2Pte) to form dihydrofolate (7,8-dihydrofolate monoglutamate or H2Pte-Glu). Also catalyzes successive additions of L-glutamate to tetrahydrofolate or 10-formyltetrahydrofolate or 5,10-methylenetetrahydrofolate, leading to folylpolyglutamate derivatives.</text>
</comment>
<evidence type="ECO:0000256" key="11">
    <source>
        <dbReference type="ARBA" id="ARBA00022723"/>
    </source>
</evidence>
<keyword evidence="27" id="KW-1185">Reference proteome</keyword>
<comment type="pathway">
    <text evidence="4">Cofactor biosynthesis; tetrahydrofolylpolyglutamate biosynthesis.</text>
</comment>
<dbReference type="GO" id="GO:0046656">
    <property type="term" value="P:folic acid biosynthetic process"/>
    <property type="evidence" value="ECO:0007669"/>
    <property type="project" value="UniProtKB-KW"/>
</dbReference>
<dbReference type="Gene3D" id="3.40.1190.10">
    <property type="entry name" value="Mur-like, catalytic domain"/>
    <property type="match status" value="1"/>
</dbReference>
<evidence type="ECO:0000256" key="6">
    <source>
        <dbReference type="ARBA" id="ARBA00011245"/>
    </source>
</evidence>
<dbReference type="GO" id="GO:0005524">
    <property type="term" value="F:ATP binding"/>
    <property type="evidence" value="ECO:0007669"/>
    <property type="project" value="UniProtKB-KW"/>
</dbReference>
<evidence type="ECO:0000256" key="23">
    <source>
        <dbReference type="PIRNR" id="PIRNR001563"/>
    </source>
</evidence>
<evidence type="ECO:0000256" key="3">
    <source>
        <dbReference type="ARBA" id="ARBA00004799"/>
    </source>
</evidence>
<dbReference type="Proteomes" id="UP000030428">
    <property type="component" value="Unassembled WGS sequence"/>
</dbReference>
<evidence type="ECO:0000256" key="16">
    <source>
        <dbReference type="ARBA" id="ARBA00030048"/>
    </source>
</evidence>
<dbReference type="InterPro" id="IPR001645">
    <property type="entry name" value="Folylpolyglutamate_synth"/>
</dbReference>
<protein>
    <recommendedName>
        <fullName evidence="9">Dihydrofolate synthase/folylpolyglutamate synthase</fullName>
        <ecNumber evidence="7">6.3.2.12</ecNumber>
        <ecNumber evidence="8">6.3.2.17</ecNumber>
    </recommendedName>
    <alternativeName>
        <fullName evidence="18">Folylpoly-gamma-glutamate synthetase-dihydrofolate synthetase</fullName>
    </alternativeName>
    <alternativeName>
        <fullName evidence="16">Folylpolyglutamate synthetase</fullName>
    </alternativeName>
    <alternativeName>
        <fullName evidence="17">Tetrahydrofolylpolyglutamate synthase</fullName>
    </alternativeName>
</protein>
<evidence type="ECO:0000259" key="25">
    <source>
        <dbReference type="Pfam" id="PF08245"/>
    </source>
</evidence>
<dbReference type="PANTHER" id="PTHR11136">
    <property type="entry name" value="FOLYLPOLYGLUTAMATE SYNTHASE-RELATED"/>
    <property type="match status" value="1"/>
</dbReference>
<evidence type="ECO:0000256" key="7">
    <source>
        <dbReference type="ARBA" id="ARBA00013023"/>
    </source>
</evidence>
<keyword evidence="12 23" id="KW-0547">Nucleotide-binding</keyword>
<dbReference type="NCBIfam" id="NF008101">
    <property type="entry name" value="PRK10846.1"/>
    <property type="match status" value="1"/>
</dbReference>
<comment type="caution">
    <text evidence="26">The sequence shown here is derived from an EMBL/GenBank/DDBJ whole genome shotgun (WGS) entry which is preliminary data.</text>
</comment>
<dbReference type="Pfam" id="PF02875">
    <property type="entry name" value="Mur_ligase_C"/>
    <property type="match status" value="1"/>
</dbReference>
<evidence type="ECO:0000256" key="8">
    <source>
        <dbReference type="ARBA" id="ARBA00013025"/>
    </source>
</evidence>
<proteinExistence type="inferred from homology"/>
<dbReference type="AlphaFoldDB" id="A0A0A6PQY8"/>
<evidence type="ECO:0000256" key="12">
    <source>
        <dbReference type="ARBA" id="ARBA00022741"/>
    </source>
</evidence>
<comment type="similarity">
    <text evidence="5 23">Belongs to the folylpolyglutamate synthase family.</text>
</comment>
<evidence type="ECO:0000256" key="5">
    <source>
        <dbReference type="ARBA" id="ARBA00008276"/>
    </source>
</evidence>
<evidence type="ECO:0000256" key="18">
    <source>
        <dbReference type="ARBA" id="ARBA00032510"/>
    </source>
</evidence>
<evidence type="ECO:0000256" key="21">
    <source>
        <dbReference type="ARBA" id="ARBA00049035"/>
    </source>
</evidence>
<evidence type="ECO:0000256" key="1">
    <source>
        <dbReference type="ARBA" id="ARBA00001946"/>
    </source>
</evidence>
<evidence type="ECO:0000256" key="4">
    <source>
        <dbReference type="ARBA" id="ARBA00005150"/>
    </source>
</evidence>
<evidence type="ECO:0000256" key="17">
    <source>
        <dbReference type="ARBA" id="ARBA00030592"/>
    </source>
</evidence>
<evidence type="ECO:0000256" key="19">
    <source>
        <dbReference type="ARBA" id="ARBA00047493"/>
    </source>
</evidence>
<dbReference type="PANTHER" id="PTHR11136:SF0">
    <property type="entry name" value="DIHYDROFOLATE SYNTHETASE-RELATED"/>
    <property type="match status" value="1"/>
</dbReference>
<evidence type="ECO:0000256" key="22">
    <source>
        <dbReference type="ARBA" id="ARBA00049161"/>
    </source>
</evidence>
<organism evidence="26 27">
    <name type="scientific">Candidatus Thiomargarita nelsonii</name>
    <dbReference type="NCBI Taxonomy" id="1003181"/>
    <lineage>
        <taxon>Bacteria</taxon>
        <taxon>Pseudomonadati</taxon>
        <taxon>Pseudomonadota</taxon>
        <taxon>Gammaproteobacteria</taxon>
        <taxon>Thiotrichales</taxon>
        <taxon>Thiotrichaceae</taxon>
        <taxon>Thiomargarita</taxon>
    </lineage>
</organism>
<feature type="domain" description="Mur ligase C-terminal" evidence="24">
    <location>
        <begin position="285"/>
        <end position="399"/>
    </location>
</feature>
<evidence type="ECO:0000256" key="14">
    <source>
        <dbReference type="ARBA" id="ARBA00022842"/>
    </source>
</evidence>
<gene>
    <name evidence="26" type="ORF">PN36_19195</name>
</gene>
<sequence>MHTLNQWLDWQTSLHPHEIELGLTRCRTVAQRLNLLPPRFPIISVAGTNGKGSSVILLDAILTAAGYRMGRFTSPHLLRYNERISIAGHEADDAEICQAFRLIEEVRDDISLTFFEFSTLAALLIFQRNDVDFAVLEVGLGGRLDAVNIVDPKIALVTAIDIDHVEWLGHDRESIGFEKAGIFRAGCPAVCSDAQPPQSLIKHAEQLQAPLYYLDRDFAYQKSSDKTWIWQRMNKTQTQQLPLPNLPGEFQLQNAAGVLMVLELLNFPVAKKAIHQGLINATLPGRFQILPGCILDVAHNPLGARVLAQLLAQQSCQGETHAVVGMLKDKDIATVLAIMQDVIHHWHVAPLNTPRSASAQSLVEHLTAIGASHIHSYPSIAAAYTHAQKGDRIVVFGSFYTVSEILQTSNVII</sequence>
<dbReference type="SUPFAM" id="SSF53244">
    <property type="entry name" value="MurD-like peptide ligases, peptide-binding domain"/>
    <property type="match status" value="1"/>
</dbReference>
<dbReference type="EC" id="6.3.2.17" evidence="8"/>
<keyword evidence="10 23" id="KW-0436">Ligase</keyword>
<dbReference type="Pfam" id="PF08245">
    <property type="entry name" value="Mur_ligase_M"/>
    <property type="match status" value="1"/>
</dbReference>
<reference evidence="26 27" key="1">
    <citation type="journal article" date="2016" name="Front. Microbiol.">
        <title>Single-Cell (Meta-)Genomics of a Dimorphic Candidatus Thiomargarita nelsonii Reveals Genomic Plasticity.</title>
        <authorList>
            <person name="Flood B.E."/>
            <person name="Fliss P."/>
            <person name="Jones D.S."/>
            <person name="Dick G.J."/>
            <person name="Jain S."/>
            <person name="Kaster A.K."/>
            <person name="Winkel M."/>
            <person name="Mussmann M."/>
            <person name="Bailey J."/>
        </authorList>
    </citation>
    <scope>NUCLEOTIDE SEQUENCE [LARGE SCALE GENOMIC DNA]</scope>
    <source>
        <strain evidence="26">Hydrate Ridge</strain>
    </source>
</reference>
<dbReference type="InterPro" id="IPR036615">
    <property type="entry name" value="Mur_ligase_C_dom_sf"/>
</dbReference>
<dbReference type="InterPro" id="IPR004101">
    <property type="entry name" value="Mur_ligase_C"/>
</dbReference>
<dbReference type="GO" id="GO:0004326">
    <property type="term" value="F:tetrahydrofolylpolyglutamate synthase activity"/>
    <property type="evidence" value="ECO:0007669"/>
    <property type="project" value="UniProtKB-EC"/>
</dbReference>
<evidence type="ECO:0000256" key="15">
    <source>
        <dbReference type="ARBA" id="ARBA00022909"/>
    </source>
</evidence>
<dbReference type="SUPFAM" id="SSF53623">
    <property type="entry name" value="MurD-like peptide ligases, catalytic domain"/>
    <property type="match status" value="1"/>
</dbReference>
<dbReference type="Gene3D" id="3.90.190.20">
    <property type="entry name" value="Mur ligase, C-terminal domain"/>
    <property type="match status" value="1"/>
</dbReference>
<dbReference type="NCBIfam" id="TIGR01499">
    <property type="entry name" value="folC"/>
    <property type="match status" value="1"/>
</dbReference>
<dbReference type="InterPro" id="IPR036565">
    <property type="entry name" value="Mur-like_cat_sf"/>
</dbReference>
<comment type="pathway">
    <text evidence="3">Cofactor biosynthesis; tetrahydrofolate biosynthesis; 7,8-dihydrofolate from 2-amino-4-hydroxy-6-hydroxymethyl-7,8-dihydropteridine diphosphate and 4-aminobenzoate: step 2/2.</text>
</comment>
<evidence type="ECO:0000313" key="27">
    <source>
        <dbReference type="Proteomes" id="UP000030428"/>
    </source>
</evidence>
<dbReference type="EMBL" id="JSZA02000078">
    <property type="protein sequence ID" value="KHD08253.1"/>
    <property type="molecule type" value="Genomic_DNA"/>
</dbReference>
<dbReference type="GO" id="GO:0046654">
    <property type="term" value="P:tetrahydrofolate biosynthetic process"/>
    <property type="evidence" value="ECO:0007669"/>
    <property type="project" value="UniProtKB-UniPathway"/>
</dbReference>
<dbReference type="UniPathway" id="UPA00077">
    <property type="reaction ID" value="UER00157"/>
</dbReference>
<comment type="catalytic activity">
    <reaction evidence="21">
        <text>(6R)-5,10-methylenetetrahydrofolyl-(gamma-L-Glu)(n) + L-glutamate + ATP = (6R)-5,10-methylenetetrahydrofolyl-(gamma-L-Glu)(n+1) + ADP + phosphate + H(+)</text>
        <dbReference type="Rhea" id="RHEA:51912"/>
        <dbReference type="Rhea" id="RHEA-COMP:13257"/>
        <dbReference type="Rhea" id="RHEA-COMP:13258"/>
        <dbReference type="ChEBI" id="CHEBI:15378"/>
        <dbReference type="ChEBI" id="CHEBI:29985"/>
        <dbReference type="ChEBI" id="CHEBI:30616"/>
        <dbReference type="ChEBI" id="CHEBI:43474"/>
        <dbReference type="ChEBI" id="CHEBI:136572"/>
        <dbReference type="ChEBI" id="CHEBI:456216"/>
        <dbReference type="EC" id="6.3.2.17"/>
    </reaction>
</comment>
<evidence type="ECO:0000256" key="20">
    <source>
        <dbReference type="ARBA" id="ARBA00047808"/>
    </source>
</evidence>
<comment type="subunit">
    <text evidence="6">Monomer.</text>
</comment>
<evidence type="ECO:0000256" key="9">
    <source>
        <dbReference type="ARBA" id="ARBA00019357"/>
    </source>
</evidence>
<keyword evidence="15" id="KW-0289">Folate biosynthesis</keyword>
<evidence type="ECO:0000313" key="26">
    <source>
        <dbReference type="EMBL" id="KHD08253.1"/>
    </source>
</evidence>
<comment type="catalytic activity">
    <reaction evidence="19">
        <text>(6S)-5,6,7,8-tetrahydrofolyl-(gamma-L-Glu)(n) + L-glutamate + ATP = (6S)-5,6,7,8-tetrahydrofolyl-(gamma-L-Glu)(n+1) + ADP + phosphate + H(+)</text>
        <dbReference type="Rhea" id="RHEA:10580"/>
        <dbReference type="Rhea" id="RHEA-COMP:14738"/>
        <dbReference type="Rhea" id="RHEA-COMP:14740"/>
        <dbReference type="ChEBI" id="CHEBI:15378"/>
        <dbReference type="ChEBI" id="CHEBI:29985"/>
        <dbReference type="ChEBI" id="CHEBI:30616"/>
        <dbReference type="ChEBI" id="CHEBI:43474"/>
        <dbReference type="ChEBI" id="CHEBI:141005"/>
        <dbReference type="ChEBI" id="CHEBI:456216"/>
        <dbReference type="EC" id="6.3.2.17"/>
    </reaction>
</comment>
<evidence type="ECO:0000256" key="13">
    <source>
        <dbReference type="ARBA" id="ARBA00022840"/>
    </source>
</evidence>
<comment type="catalytic activity">
    <reaction evidence="22">
        <text>7,8-dihydropteroate + L-glutamate + ATP = 7,8-dihydrofolate + ADP + phosphate + H(+)</text>
        <dbReference type="Rhea" id="RHEA:23584"/>
        <dbReference type="ChEBI" id="CHEBI:15378"/>
        <dbReference type="ChEBI" id="CHEBI:17839"/>
        <dbReference type="ChEBI" id="CHEBI:29985"/>
        <dbReference type="ChEBI" id="CHEBI:30616"/>
        <dbReference type="ChEBI" id="CHEBI:43474"/>
        <dbReference type="ChEBI" id="CHEBI:57451"/>
        <dbReference type="ChEBI" id="CHEBI:456216"/>
        <dbReference type="EC" id="6.3.2.12"/>
    </reaction>
</comment>
<comment type="catalytic activity">
    <reaction evidence="20">
        <text>10-formyltetrahydrofolyl-(gamma-L-Glu)(n) + L-glutamate + ATP = 10-formyltetrahydrofolyl-(gamma-L-Glu)(n+1) + ADP + phosphate + H(+)</text>
        <dbReference type="Rhea" id="RHEA:51904"/>
        <dbReference type="Rhea" id="RHEA-COMP:13088"/>
        <dbReference type="Rhea" id="RHEA-COMP:14300"/>
        <dbReference type="ChEBI" id="CHEBI:15378"/>
        <dbReference type="ChEBI" id="CHEBI:29985"/>
        <dbReference type="ChEBI" id="CHEBI:30616"/>
        <dbReference type="ChEBI" id="CHEBI:43474"/>
        <dbReference type="ChEBI" id="CHEBI:134413"/>
        <dbReference type="ChEBI" id="CHEBI:456216"/>
        <dbReference type="EC" id="6.3.2.17"/>
    </reaction>
</comment>
<keyword evidence="14" id="KW-0460">Magnesium</keyword>
<name>A0A0A6PQY8_9GAMM</name>
<comment type="cofactor">
    <cofactor evidence="1">
        <name>Mg(2+)</name>
        <dbReference type="ChEBI" id="CHEBI:18420"/>
    </cofactor>
</comment>
<dbReference type="GO" id="GO:0046872">
    <property type="term" value="F:metal ion binding"/>
    <property type="evidence" value="ECO:0007669"/>
    <property type="project" value="UniProtKB-KW"/>
</dbReference>
<evidence type="ECO:0000259" key="24">
    <source>
        <dbReference type="Pfam" id="PF02875"/>
    </source>
</evidence>
<dbReference type="GO" id="GO:0008841">
    <property type="term" value="F:dihydrofolate synthase activity"/>
    <property type="evidence" value="ECO:0007669"/>
    <property type="project" value="UniProtKB-EC"/>
</dbReference>
<dbReference type="EC" id="6.3.2.12" evidence="7"/>
<feature type="domain" description="Mur ligase central" evidence="25">
    <location>
        <begin position="45"/>
        <end position="261"/>
    </location>
</feature>
<dbReference type="PIRSF" id="PIRSF001563">
    <property type="entry name" value="Folylpolyglu_synth"/>
    <property type="match status" value="1"/>
</dbReference>
<accession>A0A0A6PQY8</accession>
<keyword evidence="13 23" id="KW-0067">ATP-binding</keyword>
<evidence type="ECO:0000256" key="2">
    <source>
        <dbReference type="ARBA" id="ARBA00002714"/>
    </source>
</evidence>
<dbReference type="FunFam" id="3.40.1190.10:FF:000004">
    <property type="entry name" value="Dihydrofolate synthase/folylpolyglutamate synthase"/>
    <property type="match status" value="1"/>
</dbReference>